<proteinExistence type="predicted"/>
<comment type="caution">
    <text evidence="1">The sequence shown here is derived from an EMBL/GenBank/DDBJ whole genome shotgun (WGS) entry which is preliminary data.</text>
</comment>
<evidence type="ECO:0000313" key="1">
    <source>
        <dbReference type="EMBL" id="CAI7996210.1"/>
    </source>
</evidence>
<gene>
    <name evidence="1" type="ORF">GBAR_LOCUS1834</name>
</gene>
<evidence type="ECO:0000313" key="2">
    <source>
        <dbReference type="Proteomes" id="UP001174909"/>
    </source>
</evidence>
<name>A0AA35QYP9_GEOBA</name>
<accession>A0AA35QYP9</accession>
<protein>
    <submittedName>
        <fullName evidence="1">Uncharacterized protein</fullName>
    </submittedName>
</protein>
<keyword evidence="2" id="KW-1185">Reference proteome</keyword>
<reference evidence="1" key="1">
    <citation type="submission" date="2023-03" db="EMBL/GenBank/DDBJ databases">
        <authorList>
            <person name="Steffen K."/>
            <person name="Cardenas P."/>
        </authorList>
    </citation>
    <scope>NUCLEOTIDE SEQUENCE</scope>
</reference>
<dbReference type="Proteomes" id="UP001174909">
    <property type="component" value="Unassembled WGS sequence"/>
</dbReference>
<sequence length="107" mass="12944">MVEQPYATIRSTLASGVEYDQYWERAEQEYLQHVVTQLESERKETAEKYSKRRREVIWMEVMNERIDQGGHYLNSFTVATNKKKGFFYSWLYLYMFSIAYDELMKLA</sequence>
<dbReference type="AlphaFoldDB" id="A0AA35QYP9"/>
<organism evidence="1 2">
    <name type="scientific">Geodia barretti</name>
    <name type="common">Barrett's horny sponge</name>
    <dbReference type="NCBI Taxonomy" id="519541"/>
    <lineage>
        <taxon>Eukaryota</taxon>
        <taxon>Metazoa</taxon>
        <taxon>Porifera</taxon>
        <taxon>Demospongiae</taxon>
        <taxon>Heteroscleromorpha</taxon>
        <taxon>Tetractinellida</taxon>
        <taxon>Astrophorina</taxon>
        <taxon>Geodiidae</taxon>
        <taxon>Geodia</taxon>
    </lineage>
</organism>
<dbReference type="EMBL" id="CASHTH010000268">
    <property type="protein sequence ID" value="CAI7996210.1"/>
    <property type="molecule type" value="Genomic_DNA"/>
</dbReference>